<proteinExistence type="predicted"/>
<sequence>MDFFVPIFASLLFFVVKLLEMKYIDRETKPIKYMVRDTILVFMVACVSVFLYGNYFNTIQGFMGMVTSSRVVPMPALAAPEIFTDAPGF</sequence>
<dbReference type="AlphaFoldDB" id="A0A6C0EML3"/>
<keyword evidence="1" id="KW-1133">Transmembrane helix</keyword>
<keyword evidence="1" id="KW-0812">Transmembrane</keyword>
<evidence type="ECO:0000313" key="2">
    <source>
        <dbReference type="EMBL" id="QHT29703.1"/>
    </source>
</evidence>
<name>A0A6C0EML3_9ZZZZ</name>
<feature type="transmembrane region" description="Helical" evidence="1">
    <location>
        <begin position="34"/>
        <end position="55"/>
    </location>
</feature>
<keyword evidence="1" id="KW-0472">Membrane</keyword>
<accession>A0A6C0EML3</accession>
<evidence type="ECO:0000256" key="1">
    <source>
        <dbReference type="SAM" id="Phobius"/>
    </source>
</evidence>
<reference evidence="2" key="1">
    <citation type="journal article" date="2020" name="Nature">
        <title>Giant virus diversity and host interactions through global metagenomics.</title>
        <authorList>
            <person name="Schulz F."/>
            <person name="Roux S."/>
            <person name="Paez-Espino D."/>
            <person name="Jungbluth S."/>
            <person name="Walsh D.A."/>
            <person name="Denef V.J."/>
            <person name="McMahon K.D."/>
            <person name="Konstantinidis K.T."/>
            <person name="Eloe-Fadrosh E.A."/>
            <person name="Kyrpides N.C."/>
            <person name="Woyke T."/>
        </authorList>
    </citation>
    <scope>NUCLEOTIDE SEQUENCE</scope>
    <source>
        <strain evidence="2">GVMAG-M-3300009068-24</strain>
    </source>
</reference>
<organism evidence="2">
    <name type="scientific">viral metagenome</name>
    <dbReference type="NCBI Taxonomy" id="1070528"/>
    <lineage>
        <taxon>unclassified sequences</taxon>
        <taxon>metagenomes</taxon>
        <taxon>organismal metagenomes</taxon>
    </lineage>
</organism>
<protein>
    <submittedName>
        <fullName evidence="2">Uncharacterized protein</fullName>
    </submittedName>
</protein>
<dbReference type="EMBL" id="MN738881">
    <property type="protein sequence ID" value="QHT29703.1"/>
    <property type="molecule type" value="Genomic_DNA"/>
</dbReference>